<comment type="caution">
    <text evidence="9">The sequence shown here is derived from an EMBL/GenBank/DDBJ whole genome shotgun (WGS) entry which is preliminary data.</text>
</comment>
<keyword evidence="3" id="KW-0963">Cytoplasm</keyword>
<dbReference type="GO" id="GO:0005737">
    <property type="term" value="C:cytoplasm"/>
    <property type="evidence" value="ECO:0007669"/>
    <property type="project" value="UniProtKB-SubCell"/>
</dbReference>
<protein>
    <recommendedName>
        <fullName evidence="8">PTS EIIA type-4 domain-containing protein</fullName>
    </recommendedName>
</protein>
<dbReference type="GO" id="GO:0016301">
    <property type="term" value="F:kinase activity"/>
    <property type="evidence" value="ECO:0007669"/>
    <property type="project" value="UniProtKB-KW"/>
</dbReference>
<evidence type="ECO:0000313" key="10">
    <source>
        <dbReference type="Proteomes" id="UP000287239"/>
    </source>
</evidence>
<comment type="subcellular location">
    <subcellularLocation>
        <location evidence="1">Cytoplasm</location>
    </subcellularLocation>
</comment>
<keyword evidence="7" id="KW-0418">Kinase</keyword>
<dbReference type="Pfam" id="PF03610">
    <property type="entry name" value="EIIA-man"/>
    <property type="match status" value="1"/>
</dbReference>
<dbReference type="EMBL" id="NGJU01000026">
    <property type="protein sequence ID" value="RST91882.1"/>
    <property type="molecule type" value="Genomic_DNA"/>
</dbReference>
<accession>A0A429ZDV9</accession>
<evidence type="ECO:0000256" key="2">
    <source>
        <dbReference type="ARBA" id="ARBA00022448"/>
    </source>
</evidence>
<organism evidence="9 10">
    <name type="scientific">Vagococcus salmoninarum</name>
    <dbReference type="NCBI Taxonomy" id="2739"/>
    <lineage>
        <taxon>Bacteria</taxon>
        <taxon>Bacillati</taxon>
        <taxon>Bacillota</taxon>
        <taxon>Bacilli</taxon>
        <taxon>Lactobacillales</taxon>
        <taxon>Enterococcaceae</taxon>
        <taxon>Vagococcus</taxon>
    </lineage>
</organism>
<dbReference type="PROSITE" id="PS51096">
    <property type="entry name" value="PTS_EIIA_TYPE_4"/>
    <property type="match status" value="1"/>
</dbReference>
<dbReference type="InterPro" id="IPR036662">
    <property type="entry name" value="PTS_EIIA_man-typ_sf"/>
</dbReference>
<evidence type="ECO:0000256" key="6">
    <source>
        <dbReference type="ARBA" id="ARBA00022683"/>
    </source>
</evidence>
<dbReference type="PANTHER" id="PTHR33799:SF1">
    <property type="entry name" value="PTS SYSTEM MANNOSE-SPECIFIC EIIAB COMPONENT-RELATED"/>
    <property type="match status" value="1"/>
</dbReference>
<dbReference type="GeneID" id="98569394"/>
<gene>
    <name evidence="9" type="ORF">CBF35_13680</name>
</gene>
<sequence length="147" mass="15862">MIGCILTGHGEFATGLSHSLTMIAGEQTNFEVVPFKEELPLKEFEETLSYQLTKLLKVTKGVVIFCDLLGGTPFNTAMVQSLHLENVAVIAGTNLPLLIEGSLLRLTAEDASQLANHLVTVGRESLLVAQVPKFEGNIAEDLIEEGI</sequence>
<proteinExistence type="predicted"/>
<name>A0A429ZDV9_9ENTE</name>
<dbReference type="PANTHER" id="PTHR33799">
    <property type="entry name" value="PTS PERMEASE-RELATED-RELATED"/>
    <property type="match status" value="1"/>
</dbReference>
<dbReference type="GO" id="GO:0009401">
    <property type="term" value="P:phosphoenolpyruvate-dependent sugar phosphotransferase system"/>
    <property type="evidence" value="ECO:0007669"/>
    <property type="project" value="UniProtKB-KW"/>
</dbReference>
<evidence type="ECO:0000256" key="3">
    <source>
        <dbReference type="ARBA" id="ARBA00022490"/>
    </source>
</evidence>
<feature type="domain" description="PTS EIIA type-4" evidence="8">
    <location>
        <begin position="1"/>
        <end position="126"/>
    </location>
</feature>
<keyword evidence="6" id="KW-0598">Phosphotransferase system</keyword>
<evidence type="ECO:0000256" key="7">
    <source>
        <dbReference type="ARBA" id="ARBA00022777"/>
    </source>
</evidence>
<evidence type="ECO:0000313" key="9">
    <source>
        <dbReference type="EMBL" id="RST91882.1"/>
    </source>
</evidence>
<keyword evidence="4" id="KW-0762">Sugar transport</keyword>
<dbReference type="RefSeq" id="WP_126782095.1">
    <property type="nucleotide sequence ID" value="NZ_NGJU01000026.1"/>
</dbReference>
<dbReference type="Proteomes" id="UP000287239">
    <property type="component" value="Unassembled WGS sequence"/>
</dbReference>
<dbReference type="CDD" id="cd00006">
    <property type="entry name" value="PTS_IIA_man"/>
    <property type="match status" value="1"/>
</dbReference>
<evidence type="ECO:0000256" key="4">
    <source>
        <dbReference type="ARBA" id="ARBA00022597"/>
    </source>
</evidence>
<evidence type="ECO:0000256" key="1">
    <source>
        <dbReference type="ARBA" id="ARBA00004496"/>
    </source>
</evidence>
<dbReference type="InterPro" id="IPR051471">
    <property type="entry name" value="Bacterial_PTS_sugar_comp"/>
</dbReference>
<dbReference type="InterPro" id="IPR004701">
    <property type="entry name" value="PTS_EIIA_man-typ"/>
</dbReference>
<reference evidence="9 10" key="1">
    <citation type="submission" date="2017-05" db="EMBL/GenBank/DDBJ databases">
        <title>Vagococcus spp. assemblies.</title>
        <authorList>
            <person name="Gulvik C.A."/>
        </authorList>
    </citation>
    <scope>NUCLEOTIDE SEQUENCE [LARGE SCALE GENOMIC DNA]</scope>
    <source>
        <strain evidence="9 10">NCFB 2777</strain>
    </source>
</reference>
<keyword evidence="2" id="KW-0813">Transport</keyword>
<evidence type="ECO:0000256" key="5">
    <source>
        <dbReference type="ARBA" id="ARBA00022679"/>
    </source>
</evidence>
<dbReference type="Gene3D" id="3.40.50.510">
    <property type="entry name" value="Phosphotransferase system, mannose-type IIA component"/>
    <property type="match status" value="1"/>
</dbReference>
<dbReference type="InterPro" id="IPR033887">
    <property type="entry name" value="PTS_IIA_man"/>
</dbReference>
<dbReference type="AlphaFoldDB" id="A0A429ZDV9"/>
<dbReference type="OrthoDB" id="6623712at2"/>
<evidence type="ECO:0000259" key="8">
    <source>
        <dbReference type="PROSITE" id="PS51096"/>
    </source>
</evidence>
<dbReference type="SUPFAM" id="SSF53062">
    <property type="entry name" value="PTS system fructose IIA component-like"/>
    <property type="match status" value="1"/>
</dbReference>
<dbReference type="GO" id="GO:0016020">
    <property type="term" value="C:membrane"/>
    <property type="evidence" value="ECO:0007669"/>
    <property type="project" value="InterPro"/>
</dbReference>
<keyword evidence="5" id="KW-0808">Transferase</keyword>
<keyword evidence="10" id="KW-1185">Reference proteome</keyword>